<gene>
    <name evidence="3" type="ORF">TBK1r_51440</name>
</gene>
<organism evidence="3 4">
    <name type="scientific">Stieleria magnilauensis</name>
    <dbReference type="NCBI Taxonomy" id="2527963"/>
    <lineage>
        <taxon>Bacteria</taxon>
        <taxon>Pseudomonadati</taxon>
        <taxon>Planctomycetota</taxon>
        <taxon>Planctomycetia</taxon>
        <taxon>Pirellulales</taxon>
        <taxon>Pirellulaceae</taxon>
        <taxon>Stieleria</taxon>
    </lineage>
</organism>
<dbReference type="Pfam" id="PF09937">
    <property type="entry name" value="DUF2169"/>
    <property type="match status" value="1"/>
</dbReference>
<dbReference type="Proteomes" id="UP000318081">
    <property type="component" value="Chromosome"/>
</dbReference>
<keyword evidence="4" id="KW-1185">Reference proteome</keyword>
<protein>
    <recommendedName>
        <fullName evidence="2">DUF2169 domain-containing protein</fullName>
    </recommendedName>
</protein>
<evidence type="ECO:0000313" key="4">
    <source>
        <dbReference type="Proteomes" id="UP000318081"/>
    </source>
</evidence>
<dbReference type="EMBL" id="CP036432">
    <property type="protein sequence ID" value="QDV86126.1"/>
    <property type="molecule type" value="Genomic_DNA"/>
</dbReference>
<dbReference type="RefSeq" id="WP_145216841.1">
    <property type="nucleotide sequence ID" value="NZ_CP036432.1"/>
</dbReference>
<feature type="domain" description="DUF2169" evidence="2">
    <location>
        <begin position="23"/>
        <end position="300"/>
    </location>
</feature>
<accession>A0ABX5XWG3</accession>
<evidence type="ECO:0000313" key="3">
    <source>
        <dbReference type="EMBL" id="QDV86126.1"/>
    </source>
</evidence>
<sequence length="344" mass="38570">MQLENSTRFPALLFRGAIDEDRFCASVTCRATYDLTTNGLVLSEEQPWIVSAEPWEGPHGGPMDSDEVFYRGGVDVLVFGQACAFGNDPTRGQVVVRVGDSFQSAVAVFGDRVWVEREGELVPGPPERFQSMPLELSRAYGGKDVWDELDIPFADNPDGRGYYLSRDSAVGSPLPNLEDPANPLVNWEDQPEPVATGTVPMAFGPKLKRFMVIDEVTGEMKKLDPRFFNSAFPNLIVDSVRPGDSVVVEGIFPHGSIAFQVPDLDLEVMLQFDEEEIVAPLQIDQIGIECERKRVFIGWRYPFRYRFYPLQKRRCVLRSRQQDVRERQPMATATPDSGADQCTP</sequence>
<evidence type="ECO:0000259" key="2">
    <source>
        <dbReference type="Pfam" id="PF09937"/>
    </source>
</evidence>
<feature type="region of interest" description="Disordered" evidence="1">
    <location>
        <begin position="321"/>
        <end position="344"/>
    </location>
</feature>
<dbReference type="InterPro" id="IPR018683">
    <property type="entry name" value="DUF2169"/>
</dbReference>
<proteinExistence type="predicted"/>
<name>A0ABX5XWG3_9BACT</name>
<reference evidence="3 4" key="1">
    <citation type="submission" date="2019-02" db="EMBL/GenBank/DDBJ databases">
        <title>Deep-cultivation of Planctomycetes and their phenomic and genomic characterization uncovers novel biology.</title>
        <authorList>
            <person name="Wiegand S."/>
            <person name="Jogler M."/>
            <person name="Boedeker C."/>
            <person name="Pinto D."/>
            <person name="Vollmers J."/>
            <person name="Rivas-Marin E."/>
            <person name="Kohn T."/>
            <person name="Peeters S.H."/>
            <person name="Heuer A."/>
            <person name="Rast P."/>
            <person name="Oberbeckmann S."/>
            <person name="Bunk B."/>
            <person name="Jeske O."/>
            <person name="Meyerdierks A."/>
            <person name="Storesund J.E."/>
            <person name="Kallscheuer N."/>
            <person name="Luecker S."/>
            <person name="Lage O.M."/>
            <person name="Pohl T."/>
            <person name="Merkel B.J."/>
            <person name="Hornburger P."/>
            <person name="Mueller R.-W."/>
            <person name="Bruemmer F."/>
            <person name="Labrenz M."/>
            <person name="Spormann A.M."/>
            <person name="Op den Camp H."/>
            <person name="Overmann J."/>
            <person name="Amann R."/>
            <person name="Jetten M.S.M."/>
            <person name="Mascher T."/>
            <person name="Medema M.H."/>
            <person name="Devos D.P."/>
            <person name="Kaster A.-K."/>
            <person name="Ovreas L."/>
            <person name="Rohde M."/>
            <person name="Galperin M.Y."/>
            <person name="Jogler C."/>
        </authorList>
    </citation>
    <scope>NUCLEOTIDE SEQUENCE [LARGE SCALE GENOMIC DNA]</scope>
    <source>
        <strain evidence="3 4">TBK1r</strain>
    </source>
</reference>
<evidence type="ECO:0000256" key="1">
    <source>
        <dbReference type="SAM" id="MobiDB-lite"/>
    </source>
</evidence>